<protein>
    <submittedName>
        <fullName evidence="2">GNAT family N-acetyltransferase</fullName>
        <ecNumber evidence="2">2.3.1.-</ecNumber>
    </submittedName>
</protein>
<proteinExistence type="predicted"/>
<dbReference type="InterPro" id="IPR016181">
    <property type="entry name" value="Acyl_CoA_acyltransferase"/>
</dbReference>
<dbReference type="Proteomes" id="UP001466331">
    <property type="component" value="Unassembled WGS sequence"/>
</dbReference>
<evidence type="ECO:0000313" key="3">
    <source>
        <dbReference type="Proteomes" id="UP001466331"/>
    </source>
</evidence>
<dbReference type="InterPro" id="IPR000182">
    <property type="entry name" value="GNAT_dom"/>
</dbReference>
<dbReference type="EC" id="2.3.1.-" evidence="2"/>
<reference evidence="2 3" key="1">
    <citation type="submission" date="2024-03" db="EMBL/GenBank/DDBJ databases">
        <title>Ignisphaera cupida sp. nov., a hyperthermophilic hydrolytic archaeon from a hot spring of Kamchatka, and proposal of Ignisphaeraceae fam. nov.</title>
        <authorList>
            <person name="Podosokorskaya O.A."/>
            <person name="Elcheninov A.G."/>
            <person name="Maltseva A.I."/>
            <person name="Zayulina K.S."/>
            <person name="Novikov A."/>
            <person name="Merkel A.Y."/>
        </authorList>
    </citation>
    <scope>NUCLEOTIDE SEQUENCE [LARGE SCALE GENOMIC DNA]</scope>
    <source>
        <strain evidence="2 3">38H-sp</strain>
    </source>
</reference>
<organism evidence="2 3">
    <name type="scientific">Rarispira pelagica</name>
    <dbReference type="NCBI Taxonomy" id="3141764"/>
    <lineage>
        <taxon>Bacteria</taxon>
        <taxon>Pseudomonadati</taxon>
        <taxon>Spirochaetota</taxon>
        <taxon>Spirochaetia</taxon>
        <taxon>Winmispirales</taxon>
        <taxon>Winmispiraceae</taxon>
        <taxon>Rarispira</taxon>
    </lineage>
</organism>
<dbReference type="SUPFAM" id="SSF55729">
    <property type="entry name" value="Acyl-CoA N-acyltransferases (Nat)"/>
    <property type="match status" value="1"/>
</dbReference>
<evidence type="ECO:0000313" key="2">
    <source>
        <dbReference type="EMBL" id="MEM5948572.1"/>
    </source>
</evidence>
<dbReference type="PANTHER" id="PTHR43072">
    <property type="entry name" value="N-ACETYLTRANSFERASE"/>
    <property type="match status" value="1"/>
</dbReference>
<dbReference type="RefSeq" id="WP_420070023.1">
    <property type="nucleotide sequence ID" value="NZ_JBCHKQ010000004.1"/>
</dbReference>
<gene>
    <name evidence="2" type="ORF">WKV44_08440</name>
</gene>
<dbReference type="GO" id="GO:0016746">
    <property type="term" value="F:acyltransferase activity"/>
    <property type="evidence" value="ECO:0007669"/>
    <property type="project" value="UniProtKB-KW"/>
</dbReference>
<dbReference type="EMBL" id="JBCHKQ010000004">
    <property type="protein sequence ID" value="MEM5948572.1"/>
    <property type="molecule type" value="Genomic_DNA"/>
</dbReference>
<evidence type="ECO:0000259" key="1">
    <source>
        <dbReference type="PROSITE" id="PS51186"/>
    </source>
</evidence>
<dbReference type="CDD" id="cd04301">
    <property type="entry name" value="NAT_SF"/>
    <property type="match status" value="1"/>
</dbReference>
<dbReference type="PROSITE" id="PS51186">
    <property type="entry name" value="GNAT"/>
    <property type="match status" value="1"/>
</dbReference>
<dbReference type="Gene3D" id="3.40.630.30">
    <property type="match status" value="1"/>
</dbReference>
<sequence>MLLLPSYSLDGEQEKSLQEFLLEEEYKCVYITSYVFKNSNFIGTTGNNQLWVVLDESDKTTGVVYINPSGAIFPYFSKKYKHDKEIGERLQQIIKLVSPYMILGEKKSCKIVNDVLKKKINMQKNHFLMLKDKDTENKKNKNKDNIIIRLATPSDMEELYKLQENYEKEEVLPDVSLFSPASCIHKINTHIKTKSIMVAEYNGKIVAKAEISAKGVLIYQIGGVYTLPEYRNRGIATELVRNLIKLIEGSSKKVCLFVRKDNKPAYKVYKKLGFSTVSDFSIVYLKKGL</sequence>
<accession>A0ABU9UEI6</accession>
<keyword evidence="2" id="KW-0808">Transferase</keyword>
<keyword evidence="2" id="KW-0012">Acyltransferase</keyword>
<comment type="caution">
    <text evidence="2">The sequence shown here is derived from an EMBL/GenBank/DDBJ whole genome shotgun (WGS) entry which is preliminary data.</text>
</comment>
<keyword evidence="3" id="KW-1185">Reference proteome</keyword>
<dbReference type="Pfam" id="PF00583">
    <property type="entry name" value="Acetyltransf_1"/>
    <property type="match status" value="1"/>
</dbReference>
<feature type="domain" description="N-acetyltransferase" evidence="1">
    <location>
        <begin position="146"/>
        <end position="289"/>
    </location>
</feature>
<name>A0ABU9UEI6_9SPIR</name>